<feature type="signal peptide" evidence="1">
    <location>
        <begin position="1"/>
        <end position="19"/>
    </location>
</feature>
<gene>
    <name evidence="3" type="primary">BABL_0</name>
    <name evidence="3" type="ORF">A4A49_51830</name>
</gene>
<dbReference type="EMBL" id="MJEQ01037184">
    <property type="protein sequence ID" value="OIT06032.1"/>
    <property type="molecule type" value="Genomic_DNA"/>
</dbReference>
<accession>A0A1J6IZU0</accession>
<dbReference type="AlphaFoldDB" id="A0A1J6IZU0"/>
<dbReference type="Gene3D" id="2.60.40.420">
    <property type="entry name" value="Cupredoxins - blue copper proteins"/>
    <property type="match status" value="1"/>
</dbReference>
<dbReference type="PANTHER" id="PTHR33021:SF551">
    <property type="entry name" value="BASIC BLUE PROTEIN-LIKE"/>
    <property type="match status" value="1"/>
</dbReference>
<dbReference type="InterPro" id="IPR039391">
    <property type="entry name" value="Phytocyanin-like"/>
</dbReference>
<feature type="domain" description="Phytocyanin" evidence="2">
    <location>
        <begin position="20"/>
        <end position="114"/>
    </location>
</feature>
<evidence type="ECO:0000313" key="3">
    <source>
        <dbReference type="EMBL" id="OIT06032.1"/>
    </source>
</evidence>
<dbReference type="SMR" id="A0A1J6IZU0"/>
<dbReference type="GO" id="GO:0009055">
    <property type="term" value="F:electron transfer activity"/>
    <property type="evidence" value="ECO:0007669"/>
    <property type="project" value="InterPro"/>
</dbReference>
<dbReference type="PROSITE" id="PS51485">
    <property type="entry name" value="PHYTOCYANIN"/>
    <property type="match status" value="1"/>
</dbReference>
<name>A0A1J6IZU0_NICAT</name>
<dbReference type="GO" id="GO:0005886">
    <property type="term" value="C:plasma membrane"/>
    <property type="evidence" value="ECO:0007669"/>
    <property type="project" value="TreeGrafter"/>
</dbReference>
<organism evidence="3 4">
    <name type="scientific">Nicotiana attenuata</name>
    <name type="common">Coyote tobacco</name>
    <dbReference type="NCBI Taxonomy" id="49451"/>
    <lineage>
        <taxon>Eukaryota</taxon>
        <taxon>Viridiplantae</taxon>
        <taxon>Streptophyta</taxon>
        <taxon>Embryophyta</taxon>
        <taxon>Tracheophyta</taxon>
        <taxon>Spermatophyta</taxon>
        <taxon>Magnoliopsida</taxon>
        <taxon>eudicotyledons</taxon>
        <taxon>Gunneridae</taxon>
        <taxon>Pentapetalae</taxon>
        <taxon>asterids</taxon>
        <taxon>lamiids</taxon>
        <taxon>Solanales</taxon>
        <taxon>Solanaceae</taxon>
        <taxon>Nicotianoideae</taxon>
        <taxon>Nicotianeae</taxon>
        <taxon>Nicotiana</taxon>
    </lineage>
</organism>
<comment type="caution">
    <text evidence="3">The sequence shown here is derived from an EMBL/GenBank/DDBJ whole genome shotgun (WGS) entry which is preliminary data.</text>
</comment>
<dbReference type="STRING" id="49451.A0A1J6IZU0"/>
<keyword evidence="1" id="KW-0732">Signal</keyword>
<reference evidence="3" key="1">
    <citation type="submission" date="2016-11" db="EMBL/GenBank/DDBJ databases">
        <title>The genome of Nicotiana attenuata.</title>
        <authorList>
            <person name="Xu S."/>
            <person name="Brockmoeller T."/>
            <person name="Gaquerel E."/>
            <person name="Navarro A."/>
            <person name="Kuhl H."/>
            <person name="Gase K."/>
            <person name="Ling Z."/>
            <person name="Zhou W."/>
            <person name="Kreitzer C."/>
            <person name="Stanke M."/>
            <person name="Tang H."/>
            <person name="Lyons E."/>
            <person name="Pandey P."/>
            <person name="Pandey S.P."/>
            <person name="Timmermann B."/>
            <person name="Baldwin I.T."/>
        </authorList>
    </citation>
    <scope>NUCLEOTIDE SEQUENCE [LARGE SCALE GENOMIC DNA]</scope>
    <source>
        <strain evidence="3">UT</strain>
    </source>
</reference>
<dbReference type="InterPro" id="IPR008972">
    <property type="entry name" value="Cupredoxin"/>
</dbReference>
<dbReference type="PANTHER" id="PTHR33021">
    <property type="entry name" value="BLUE COPPER PROTEIN"/>
    <property type="match status" value="1"/>
</dbReference>
<evidence type="ECO:0000259" key="2">
    <source>
        <dbReference type="PROSITE" id="PS51485"/>
    </source>
</evidence>
<dbReference type="Pfam" id="PF02298">
    <property type="entry name" value="Cu_bind_like"/>
    <property type="match status" value="1"/>
</dbReference>
<dbReference type="Proteomes" id="UP000187609">
    <property type="component" value="Unassembled WGS sequence"/>
</dbReference>
<dbReference type="Gramene" id="OIT06032">
    <property type="protein sequence ID" value="OIT06032"/>
    <property type="gene ID" value="A4A49_51830"/>
</dbReference>
<sequence>VIILATIWCILLQTSISNADTFLVGGTNGWGFNMNGWPNGKIFNVGDVVEFKYQVGMHNVVIVSKAGFNSCNATGGEGLSTGDDEVLVPKGTTYFICSIGNHCAKGVKVAVVGN</sequence>
<evidence type="ECO:0000256" key="1">
    <source>
        <dbReference type="SAM" id="SignalP"/>
    </source>
</evidence>
<evidence type="ECO:0000313" key="4">
    <source>
        <dbReference type="Proteomes" id="UP000187609"/>
    </source>
</evidence>
<dbReference type="SUPFAM" id="SSF49503">
    <property type="entry name" value="Cupredoxins"/>
    <property type="match status" value="1"/>
</dbReference>
<proteinExistence type="predicted"/>
<keyword evidence="4" id="KW-1185">Reference proteome</keyword>
<feature type="chain" id="PRO_5012995531" evidence="1">
    <location>
        <begin position="20"/>
        <end position="114"/>
    </location>
</feature>
<dbReference type="InterPro" id="IPR003245">
    <property type="entry name" value="Phytocyanin_dom"/>
</dbReference>
<feature type="non-terminal residue" evidence="3">
    <location>
        <position position="1"/>
    </location>
</feature>
<protein>
    <submittedName>
        <fullName evidence="3">Basic blue protein</fullName>
    </submittedName>
</protein>
<dbReference type="OMA" id="MGRGKCM"/>